<organism evidence="2 3">
    <name type="scientific">Saccharopolyspora karakumensis</name>
    <dbReference type="NCBI Taxonomy" id="2530386"/>
    <lineage>
        <taxon>Bacteria</taxon>
        <taxon>Bacillati</taxon>
        <taxon>Actinomycetota</taxon>
        <taxon>Actinomycetes</taxon>
        <taxon>Pseudonocardiales</taxon>
        <taxon>Pseudonocardiaceae</taxon>
        <taxon>Saccharopolyspora</taxon>
    </lineage>
</organism>
<dbReference type="InterPro" id="IPR016156">
    <property type="entry name" value="FAD/NAD-linked_Rdtase_dimer_sf"/>
</dbReference>
<evidence type="ECO:0000259" key="1">
    <source>
        <dbReference type="Pfam" id="PF14759"/>
    </source>
</evidence>
<dbReference type="EMBL" id="SMLA01000010">
    <property type="protein sequence ID" value="TDD90083.1"/>
    <property type="molecule type" value="Genomic_DNA"/>
</dbReference>
<keyword evidence="3" id="KW-1185">Reference proteome</keyword>
<sequence>MNAGEQARVVARNILGAEQDFTPIPFFWSDQGSNKLVVHGHVTAGAELELEAGAFTDDAFAGVYREEGRAVAVLSWNSPRRATRLRRDLLT</sequence>
<dbReference type="RefSeq" id="WP_132682450.1">
    <property type="nucleotide sequence ID" value="NZ_SMLA01000010.1"/>
</dbReference>
<dbReference type="Proteomes" id="UP000294723">
    <property type="component" value="Unassembled WGS sequence"/>
</dbReference>
<reference evidence="2 3" key="1">
    <citation type="submission" date="2019-03" db="EMBL/GenBank/DDBJ databases">
        <title>Draft genome sequences of novel Actinobacteria.</title>
        <authorList>
            <person name="Sahin N."/>
            <person name="Ay H."/>
            <person name="Saygin H."/>
        </authorList>
    </citation>
    <scope>NUCLEOTIDE SEQUENCE [LARGE SCALE GENOMIC DNA]</scope>
    <source>
        <strain evidence="2 3">5K548</strain>
    </source>
</reference>
<protein>
    <recommendedName>
        <fullName evidence="1">Reductase C-terminal domain-containing protein</fullName>
    </recommendedName>
</protein>
<dbReference type="AlphaFoldDB" id="A0A4R5BWP0"/>
<comment type="caution">
    <text evidence="2">The sequence shown here is derived from an EMBL/GenBank/DDBJ whole genome shotgun (WGS) entry which is preliminary data.</text>
</comment>
<dbReference type="InterPro" id="IPR028202">
    <property type="entry name" value="Reductase_C"/>
</dbReference>
<gene>
    <name evidence="2" type="ORF">E1202_10035</name>
</gene>
<name>A0A4R5BWP0_9PSEU</name>
<feature type="domain" description="Reductase C-terminal" evidence="1">
    <location>
        <begin position="26"/>
        <end position="87"/>
    </location>
</feature>
<evidence type="ECO:0000313" key="3">
    <source>
        <dbReference type="Proteomes" id="UP000294723"/>
    </source>
</evidence>
<evidence type="ECO:0000313" key="2">
    <source>
        <dbReference type="EMBL" id="TDD90083.1"/>
    </source>
</evidence>
<proteinExistence type="predicted"/>
<dbReference type="SUPFAM" id="SSF55424">
    <property type="entry name" value="FAD/NAD-linked reductases, dimerisation (C-terminal) domain"/>
    <property type="match status" value="1"/>
</dbReference>
<accession>A0A4R5BWP0</accession>
<dbReference type="Gene3D" id="3.30.390.30">
    <property type="match status" value="1"/>
</dbReference>
<dbReference type="Pfam" id="PF14759">
    <property type="entry name" value="Reductase_C"/>
    <property type="match status" value="1"/>
</dbReference>